<dbReference type="AlphaFoldDB" id="A0A2T2XLN5"/>
<dbReference type="EMBL" id="PXYW01000002">
    <property type="protein sequence ID" value="PSR35397.1"/>
    <property type="molecule type" value="Genomic_DNA"/>
</dbReference>
<dbReference type="GO" id="GO:0003677">
    <property type="term" value="F:DNA binding"/>
    <property type="evidence" value="ECO:0007669"/>
    <property type="project" value="InterPro"/>
</dbReference>
<evidence type="ECO:0000313" key="1">
    <source>
        <dbReference type="EMBL" id="PSR35397.1"/>
    </source>
</evidence>
<protein>
    <submittedName>
        <fullName evidence="1">Transcriptional regulator</fullName>
    </submittedName>
</protein>
<sequence>MARLKRVEGQVKGIMKMIDDGRYCPDILQQISALTGALDEVSLILLESHLSGCVTDAIQAKNGEASIREVMHVIRKVVKR</sequence>
<gene>
    <name evidence="1" type="ORF">C7B46_01565</name>
</gene>
<name>A0A2T2XLN5_9FIRM</name>
<dbReference type="CDD" id="cd10148">
    <property type="entry name" value="CsoR-like_DUF156"/>
    <property type="match status" value="1"/>
</dbReference>
<comment type="caution">
    <text evidence="1">The sequence shown here is derived from an EMBL/GenBank/DDBJ whole genome shotgun (WGS) entry which is preliminary data.</text>
</comment>
<dbReference type="InterPro" id="IPR038390">
    <property type="entry name" value="Metal_Tscrpt_repr_sf"/>
</dbReference>
<dbReference type="GO" id="GO:0046872">
    <property type="term" value="F:metal ion binding"/>
    <property type="evidence" value="ECO:0007669"/>
    <property type="project" value="InterPro"/>
</dbReference>
<organism evidence="1 2">
    <name type="scientific">Sulfobacillus benefaciens</name>
    <dbReference type="NCBI Taxonomy" id="453960"/>
    <lineage>
        <taxon>Bacteria</taxon>
        <taxon>Bacillati</taxon>
        <taxon>Bacillota</taxon>
        <taxon>Clostridia</taxon>
        <taxon>Eubacteriales</taxon>
        <taxon>Clostridiales Family XVII. Incertae Sedis</taxon>
        <taxon>Sulfobacillus</taxon>
    </lineage>
</organism>
<evidence type="ECO:0000313" key="2">
    <source>
        <dbReference type="Proteomes" id="UP000242972"/>
    </source>
</evidence>
<accession>A0A2T2XLN5</accession>
<dbReference type="PANTHER" id="PTHR33677">
    <property type="entry name" value="TRANSCRIPTIONAL REPRESSOR FRMR-RELATED"/>
    <property type="match status" value="1"/>
</dbReference>
<dbReference type="PANTHER" id="PTHR33677:SF3">
    <property type="entry name" value="COPPER-SENSING TRANSCRIPTIONAL REPRESSOR RICR"/>
    <property type="match status" value="1"/>
</dbReference>
<dbReference type="GO" id="GO:0045892">
    <property type="term" value="P:negative regulation of DNA-templated transcription"/>
    <property type="evidence" value="ECO:0007669"/>
    <property type="project" value="UniProtKB-ARBA"/>
</dbReference>
<dbReference type="Proteomes" id="UP000242972">
    <property type="component" value="Unassembled WGS sequence"/>
</dbReference>
<dbReference type="InterPro" id="IPR003735">
    <property type="entry name" value="Metal_Tscrpt_repr"/>
</dbReference>
<dbReference type="Pfam" id="PF02583">
    <property type="entry name" value="Trns_repr_metal"/>
    <property type="match status" value="1"/>
</dbReference>
<reference evidence="1 2" key="1">
    <citation type="journal article" date="2014" name="BMC Genomics">
        <title>Comparison of environmental and isolate Sulfobacillus genomes reveals diverse carbon, sulfur, nitrogen, and hydrogen metabolisms.</title>
        <authorList>
            <person name="Justice N.B."/>
            <person name="Norman A."/>
            <person name="Brown C.T."/>
            <person name="Singh A."/>
            <person name="Thomas B.C."/>
            <person name="Banfield J.F."/>
        </authorList>
    </citation>
    <scope>NUCLEOTIDE SEQUENCE [LARGE SCALE GENOMIC DNA]</scope>
    <source>
        <strain evidence="1">AMDSBA4</strain>
    </source>
</reference>
<proteinExistence type="predicted"/>
<dbReference type="Gene3D" id="1.20.58.1000">
    <property type="entry name" value="Metal-sensitive repressor, helix protomer"/>
    <property type="match status" value="1"/>
</dbReference>